<feature type="transmembrane region" description="Helical" evidence="1">
    <location>
        <begin position="281"/>
        <end position="300"/>
    </location>
</feature>
<name>A0A0D6A1G0_9LACO</name>
<dbReference type="PANTHER" id="PTHR34980">
    <property type="entry name" value="INNER MEMBRANE PROTEIN-RELATED-RELATED"/>
    <property type="match status" value="1"/>
</dbReference>
<keyword evidence="1" id="KW-1133">Transmembrane helix</keyword>
<keyword evidence="1" id="KW-0472">Membrane</keyword>
<keyword evidence="3" id="KW-1185">Reference proteome</keyword>
<sequence length="319" mass="36864">MKKPYYFIRPYEDGPMGKPPVQDFGQILNETYMKPFNWKGRTTRKSFWLSFLTNLILRIIAFALVTYAVNDPILNAGIKWIDYVVVAIILIWTFLASLGQTVRRLHDVNYSGYWYWSNLIPVGAWFIFYLALQPSKQSPVKWGTYLFLDDDQKEGNLYYQQKYNANADVDDTPVPPIGQVLKEHFFEPFKWSARSTRTSFWIGTAVNYVIYFGIMLIFYVGLFIAFLGHLRYELSGYSNTALIIILGIIGVIILAVAIWLALAQIGHTVRRLHDANLSGGWYWLILIPYVGAVLLNLLLFHPSVKEPVKWGSYLFDTKK</sequence>
<evidence type="ECO:0000313" key="2">
    <source>
        <dbReference type="EMBL" id="BAQ56519.1"/>
    </source>
</evidence>
<dbReference type="OrthoDB" id="2285053at2"/>
<keyword evidence="1" id="KW-0812">Transmembrane</keyword>
<feature type="transmembrane region" description="Helical" evidence="1">
    <location>
        <begin position="80"/>
        <end position="101"/>
    </location>
</feature>
<dbReference type="STRING" id="1600.LBAT_0130"/>
<dbReference type="InterPro" id="IPR008523">
    <property type="entry name" value="DUF805"/>
</dbReference>
<feature type="transmembrane region" description="Helical" evidence="1">
    <location>
        <begin position="47"/>
        <end position="68"/>
    </location>
</feature>
<dbReference type="Pfam" id="PF05656">
    <property type="entry name" value="DUF805"/>
    <property type="match status" value="2"/>
</dbReference>
<feature type="transmembrane region" description="Helical" evidence="1">
    <location>
        <begin position="208"/>
        <end position="228"/>
    </location>
</feature>
<dbReference type="AlphaFoldDB" id="A0A0D6A1G0"/>
<dbReference type="KEGG" id="lae:LBAT_0130"/>
<evidence type="ECO:0000256" key="1">
    <source>
        <dbReference type="SAM" id="Phobius"/>
    </source>
</evidence>
<dbReference type="GO" id="GO:0005886">
    <property type="term" value="C:plasma membrane"/>
    <property type="evidence" value="ECO:0007669"/>
    <property type="project" value="TreeGrafter"/>
</dbReference>
<gene>
    <name evidence="2" type="ORF">LBAT_0130</name>
</gene>
<protein>
    <recommendedName>
        <fullName evidence="4">DUF805 domain-containing protein</fullName>
    </recommendedName>
</protein>
<dbReference type="Proteomes" id="UP000035709">
    <property type="component" value="Chromosome"/>
</dbReference>
<accession>A0A0D6A1G0</accession>
<proteinExistence type="predicted"/>
<dbReference type="PANTHER" id="PTHR34980:SF2">
    <property type="entry name" value="INNER MEMBRANE PROTEIN YHAH-RELATED"/>
    <property type="match status" value="1"/>
</dbReference>
<dbReference type="EMBL" id="AP014808">
    <property type="protein sequence ID" value="BAQ56519.1"/>
    <property type="molecule type" value="Genomic_DNA"/>
</dbReference>
<feature type="transmembrane region" description="Helical" evidence="1">
    <location>
        <begin position="240"/>
        <end position="261"/>
    </location>
</feature>
<organism evidence="2 3">
    <name type="scientific">Lactobacillus acetotolerans</name>
    <dbReference type="NCBI Taxonomy" id="1600"/>
    <lineage>
        <taxon>Bacteria</taxon>
        <taxon>Bacillati</taxon>
        <taxon>Bacillota</taxon>
        <taxon>Bacilli</taxon>
        <taxon>Lactobacillales</taxon>
        <taxon>Lactobacillaceae</taxon>
        <taxon>Lactobacillus</taxon>
    </lineage>
</organism>
<evidence type="ECO:0000313" key="3">
    <source>
        <dbReference type="Proteomes" id="UP000035709"/>
    </source>
</evidence>
<feature type="transmembrane region" description="Helical" evidence="1">
    <location>
        <begin position="113"/>
        <end position="132"/>
    </location>
</feature>
<evidence type="ECO:0008006" key="4">
    <source>
        <dbReference type="Google" id="ProtNLM"/>
    </source>
</evidence>
<dbReference type="PATRIC" id="fig|1600.4.peg.134"/>
<dbReference type="RefSeq" id="WP_060459066.1">
    <property type="nucleotide sequence ID" value="NZ_AP014808.1"/>
</dbReference>
<reference evidence="2 3" key="1">
    <citation type="submission" date="2015-03" db="EMBL/GenBank/DDBJ databases">
        <title>Complete genome sequence of Lactobacillus acetotolerans NBRC 13120.</title>
        <authorList>
            <person name="Toh H."/>
            <person name="Morita H."/>
            <person name="Fujita N."/>
        </authorList>
    </citation>
    <scope>NUCLEOTIDE SEQUENCE [LARGE SCALE GENOMIC DNA]</scope>
    <source>
        <strain evidence="2 3">NBRC 13120</strain>
    </source>
</reference>